<comment type="caution">
    <text evidence="2">The sequence shown here is derived from an EMBL/GenBank/DDBJ whole genome shotgun (WGS) entry which is preliminary data.</text>
</comment>
<dbReference type="Pfam" id="PF23658">
    <property type="entry name" value="PDZ_CPAF_rel"/>
    <property type="match status" value="1"/>
</dbReference>
<organism evidence="2 3">
    <name type="scientific">Conoideocrella luteorostrata</name>
    <dbReference type="NCBI Taxonomy" id="1105319"/>
    <lineage>
        <taxon>Eukaryota</taxon>
        <taxon>Fungi</taxon>
        <taxon>Dikarya</taxon>
        <taxon>Ascomycota</taxon>
        <taxon>Pezizomycotina</taxon>
        <taxon>Sordariomycetes</taxon>
        <taxon>Hypocreomycetidae</taxon>
        <taxon>Hypocreales</taxon>
        <taxon>Clavicipitaceae</taxon>
        <taxon>Conoideocrella</taxon>
    </lineage>
</organism>
<proteinExistence type="predicted"/>
<name>A0AAJ0G2G6_9HYPO</name>
<dbReference type="InterPro" id="IPR056186">
    <property type="entry name" value="PDZ_CPAF-rel"/>
</dbReference>
<dbReference type="EMBL" id="JASWJB010000040">
    <property type="protein sequence ID" value="KAK2606441.1"/>
    <property type="molecule type" value="Genomic_DNA"/>
</dbReference>
<evidence type="ECO:0000313" key="3">
    <source>
        <dbReference type="Proteomes" id="UP001251528"/>
    </source>
</evidence>
<keyword evidence="3" id="KW-1185">Reference proteome</keyword>
<feature type="domain" description="CPAF-like PDZ" evidence="1">
    <location>
        <begin position="89"/>
        <end position="197"/>
    </location>
</feature>
<reference evidence="2" key="1">
    <citation type="submission" date="2023-06" db="EMBL/GenBank/DDBJ databases">
        <title>Conoideocrella luteorostrata (Hypocreales: Clavicipitaceae), a potential biocontrol fungus for elongate hemlock scale in United States Christmas tree production areas.</title>
        <authorList>
            <person name="Barrett H."/>
            <person name="Lovett B."/>
            <person name="Macias A.M."/>
            <person name="Stajich J.E."/>
            <person name="Kasson M.T."/>
        </authorList>
    </citation>
    <scope>NUCLEOTIDE SEQUENCE</scope>
    <source>
        <strain evidence="2">ARSEF 14590</strain>
    </source>
</reference>
<dbReference type="InterPro" id="IPR052766">
    <property type="entry name" value="S41A_metabolite_peptidase"/>
</dbReference>
<sequence>MKIVDGIKPFLEWQSDAAYKKGIPQGYYYPSFDMFGNLAKLRSNFESGKYSDEYEFQLDLFEKVSAPGSDGHFKILPDLLKKFRWIRQPLAIVSISEDEEAVASPKTAQVITKINGIDASKYIEDTTNLAPGLQDFDAAYNSMFWSKAVYGSTKKVFGNFVAGGRISLLQHGTTTNITFANSTTTELKNKAAVLGNMTGIVDGPSMYKHFCMPPMDPPSNALLRSPDSAEATEDNHVSVHNHNLNGQGLGAIGSLAANDTPQGYPDPILITKDGAVSGYYLSGQGFEDVAVIALTPFEASTLAEFQAVVGDFLLEARAAGKTKLIVDFQSNPGGCIFLSYDFFRQLFPSILQDGYSRWKLNSGFLAMSRVISEHAEDKDLATRPYPDFASLLGMWFNFRSGLNLTYHEFSTFEVKFGPHFYKDTNYSALTRWNLRDPRITTNKTTGMGIEISGYGSHSNLT</sequence>
<evidence type="ECO:0000313" key="2">
    <source>
        <dbReference type="EMBL" id="KAK2606441.1"/>
    </source>
</evidence>
<dbReference type="InterPro" id="IPR029045">
    <property type="entry name" value="ClpP/crotonase-like_dom_sf"/>
</dbReference>
<dbReference type="PANTHER" id="PTHR37049">
    <property type="entry name" value="PEPTIDASE S41 FAMILY PROTEIN"/>
    <property type="match status" value="1"/>
</dbReference>
<dbReference type="SUPFAM" id="SSF52096">
    <property type="entry name" value="ClpP/crotonase"/>
    <property type="match status" value="1"/>
</dbReference>
<accession>A0AAJ0G2G6</accession>
<dbReference type="PANTHER" id="PTHR37049:SF4">
    <property type="entry name" value="RHODANESE DOMAIN-CONTAINING PROTEIN"/>
    <property type="match status" value="1"/>
</dbReference>
<gene>
    <name evidence="2" type="ORF">QQS21_003134</name>
</gene>
<dbReference type="Proteomes" id="UP001251528">
    <property type="component" value="Unassembled WGS sequence"/>
</dbReference>
<dbReference type="AlphaFoldDB" id="A0AAJ0G2G6"/>
<protein>
    <recommendedName>
        <fullName evidence="1">CPAF-like PDZ domain-containing protein</fullName>
    </recommendedName>
</protein>
<evidence type="ECO:0000259" key="1">
    <source>
        <dbReference type="Pfam" id="PF23658"/>
    </source>
</evidence>